<dbReference type="STRING" id="1802505.A3D01_01915"/>
<evidence type="ECO:0000313" key="1">
    <source>
        <dbReference type="EMBL" id="OGM32122.1"/>
    </source>
</evidence>
<dbReference type="AlphaFoldDB" id="A0A1F7YXR5"/>
<evidence type="ECO:0000313" key="2">
    <source>
        <dbReference type="Proteomes" id="UP000177169"/>
    </source>
</evidence>
<protein>
    <recommendedName>
        <fullName evidence="3">Restriction endonuclease type IV Mrr domain-containing protein</fullName>
    </recommendedName>
</protein>
<comment type="caution">
    <text evidence="1">The sequence shown here is derived from an EMBL/GenBank/DDBJ whole genome shotgun (WGS) entry which is preliminary data.</text>
</comment>
<accession>A0A1F7YXR5</accession>
<name>A0A1F7YXR5_9BACT</name>
<proteinExistence type="predicted"/>
<dbReference type="Proteomes" id="UP000177169">
    <property type="component" value="Unassembled WGS sequence"/>
</dbReference>
<sequence length="125" mass="14558">MTPERFSSLKRLFYEIALVRGRTREDMVKNALDYLVNEGKLDGYDVSDDLDRKKRIDFYPFSGSKRYKIQVKSSPRGVEEALRKHPSDIKDKIFIVPDLGETPQDLADRIMSEIKAVEERFKQGD</sequence>
<organism evidence="1 2">
    <name type="scientific">Candidatus Woesebacteria bacterium RIFCSPHIGHO2_02_FULL_39_13</name>
    <dbReference type="NCBI Taxonomy" id="1802505"/>
    <lineage>
        <taxon>Bacteria</taxon>
        <taxon>Candidatus Woeseibacteriota</taxon>
    </lineage>
</organism>
<reference evidence="1 2" key="1">
    <citation type="journal article" date="2016" name="Nat. Commun.">
        <title>Thousands of microbial genomes shed light on interconnected biogeochemical processes in an aquifer system.</title>
        <authorList>
            <person name="Anantharaman K."/>
            <person name="Brown C.T."/>
            <person name="Hug L.A."/>
            <person name="Sharon I."/>
            <person name="Castelle C.J."/>
            <person name="Probst A.J."/>
            <person name="Thomas B.C."/>
            <person name="Singh A."/>
            <person name="Wilkins M.J."/>
            <person name="Karaoz U."/>
            <person name="Brodie E.L."/>
            <person name="Williams K.H."/>
            <person name="Hubbard S.S."/>
            <person name="Banfield J.F."/>
        </authorList>
    </citation>
    <scope>NUCLEOTIDE SEQUENCE [LARGE SCALE GENOMIC DNA]</scope>
</reference>
<evidence type="ECO:0008006" key="3">
    <source>
        <dbReference type="Google" id="ProtNLM"/>
    </source>
</evidence>
<dbReference type="EMBL" id="MGGR01000035">
    <property type="protein sequence ID" value="OGM32122.1"/>
    <property type="molecule type" value="Genomic_DNA"/>
</dbReference>
<gene>
    <name evidence="1" type="ORF">A3D01_01915</name>
</gene>